<evidence type="ECO:0000313" key="2">
    <source>
        <dbReference type="EMBL" id="KAB7740370.1"/>
    </source>
</evidence>
<protein>
    <recommendedName>
        <fullName evidence="1">Helicase/UvrB N-terminal domain-containing protein</fullName>
    </recommendedName>
</protein>
<reference evidence="2 3" key="1">
    <citation type="submission" date="2019-09" db="EMBL/GenBank/DDBJ databases">
        <title>Parvibaculum sedimenti sp. nov., isolated from sediment.</title>
        <authorList>
            <person name="Wang Y."/>
        </authorList>
    </citation>
    <scope>NUCLEOTIDE SEQUENCE [LARGE SCALE GENOMIC DNA]</scope>
    <source>
        <strain evidence="2 3">HXT-9</strain>
    </source>
</reference>
<dbReference type="GO" id="GO:0003677">
    <property type="term" value="F:DNA binding"/>
    <property type="evidence" value="ECO:0007669"/>
    <property type="project" value="InterPro"/>
</dbReference>
<dbReference type="GO" id="GO:0016787">
    <property type="term" value="F:hydrolase activity"/>
    <property type="evidence" value="ECO:0007669"/>
    <property type="project" value="InterPro"/>
</dbReference>
<comment type="caution">
    <text evidence="2">The sequence shown here is derived from an EMBL/GenBank/DDBJ whole genome shotgun (WGS) entry which is preliminary data.</text>
</comment>
<dbReference type="Proteomes" id="UP000468901">
    <property type="component" value="Unassembled WGS sequence"/>
</dbReference>
<dbReference type="Gene3D" id="3.40.50.300">
    <property type="entry name" value="P-loop containing nucleotide triphosphate hydrolases"/>
    <property type="match status" value="2"/>
</dbReference>
<dbReference type="AlphaFoldDB" id="A0A6N6VLM9"/>
<name>A0A6N6VLM9_9HYPH</name>
<dbReference type="Pfam" id="PF04851">
    <property type="entry name" value="ResIII"/>
    <property type="match status" value="1"/>
</dbReference>
<dbReference type="GO" id="GO:0005524">
    <property type="term" value="F:ATP binding"/>
    <property type="evidence" value="ECO:0007669"/>
    <property type="project" value="InterPro"/>
</dbReference>
<dbReference type="RefSeq" id="WP_152215736.1">
    <property type="nucleotide sequence ID" value="NZ_WESC01000006.1"/>
</dbReference>
<dbReference type="InterPro" id="IPR006935">
    <property type="entry name" value="Helicase/UvrB_N"/>
</dbReference>
<evidence type="ECO:0000259" key="1">
    <source>
        <dbReference type="Pfam" id="PF04851"/>
    </source>
</evidence>
<evidence type="ECO:0000313" key="3">
    <source>
        <dbReference type="Proteomes" id="UP000468901"/>
    </source>
</evidence>
<dbReference type="InterPro" id="IPR027417">
    <property type="entry name" value="P-loop_NTPase"/>
</dbReference>
<feature type="domain" description="Helicase/UvrB N-terminal" evidence="1">
    <location>
        <begin position="42"/>
        <end position="204"/>
    </location>
</feature>
<organism evidence="2 3">
    <name type="scientific">Parvibaculum sedimenti</name>
    <dbReference type="NCBI Taxonomy" id="2608632"/>
    <lineage>
        <taxon>Bacteria</taxon>
        <taxon>Pseudomonadati</taxon>
        <taxon>Pseudomonadota</taxon>
        <taxon>Alphaproteobacteria</taxon>
        <taxon>Hyphomicrobiales</taxon>
        <taxon>Parvibaculaceae</taxon>
        <taxon>Parvibaculum</taxon>
    </lineage>
</organism>
<keyword evidence="3" id="KW-1185">Reference proteome</keyword>
<sequence>MLELKVFQADSARTMADRYAYFASHPDRPRKGTKPRPFFQALSALTGAGKTPILAQAVVLMRAYFGCEPIVLWMSKAKSVVAQTYTNFADGKYSHIVDGFEVINVQQLNPTLIADGSTPLLLMTTTGLFNNKDQSEGALNIYKKDNDLFGDQSPWERLIERKYDGKRRPLLIVYDEGHNLSEQQTELLAELEPDAYLLASATLKLPANFQKSVIQPISLWFEEVSDSTPFVMLNAVDSDGKPEAERFITTAVSSEKVVEAQLVKKAIQFDGTTAAMEQCLDDLCERMNVLNNEIANQDLNFKPKAIYVCKTNIADDGEKDDATKPFEHRKAPPIRIWRYLVEEKGISPKDIAIYANLTFVDGNKPKVVNLFSKGENDFDEFQAGNYHHVIFNLSLQEGWDDPACYLAYIDKSMGSSIQVEQIIGRVLRQYGATHYESPLLNSAHFFLRVDSQSVFSDAIQKVRTKLQSEGAPIEISSNFGTKGSVAEDLSPKDDVPVELHHIFVDSEAARKRIAEIVSDFLTFAEGHPDTLGEAHTTTQLVDLHELGKDQGALEWKPDGNTNPMRLRWLVNTAIKSRSSRALAVVDLKEKKFDVRIQVQSRVDKLTHKLAQEVVSAFFQHSDLVYESVKPFKFGVLRVPKDAPAFSNALYDRYTGFNKFELVFARALDITGATWHRNPVSGGFFIPLLSEGDTASFYPDFIVWRKGLIYCLDTKGGHLLSDAVARKLFDIREDGKTKILVRFITEGKQTELRGKAIKGGYTVWKMKSGQSTPIHVADLDAAVTESLK</sequence>
<dbReference type="SUPFAM" id="SSF52540">
    <property type="entry name" value="P-loop containing nucleoside triphosphate hydrolases"/>
    <property type="match status" value="1"/>
</dbReference>
<accession>A0A6N6VLM9</accession>
<dbReference type="EMBL" id="WESC01000006">
    <property type="protein sequence ID" value="KAB7740370.1"/>
    <property type="molecule type" value="Genomic_DNA"/>
</dbReference>
<gene>
    <name evidence="2" type="ORF">F2P47_07500</name>
</gene>
<proteinExistence type="predicted"/>